<reference evidence="3" key="1">
    <citation type="submission" date="2016-10" db="EMBL/GenBank/DDBJ databases">
        <authorList>
            <person name="Varghese N."/>
            <person name="Submissions S."/>
        </authorList>
    </citation>
    <scope>NUCLEOTIDE SEQUENCE [LARGE SCALE GENOMIC DNA]</scope>
    <source>
        <strain evidence="3">DSM 217</strain>
    </source>
</reference>
<sequence>MKIVRNLLAVIGFLTLVGIGVLAWRVAPILGEFDPEYPRVYGEFASRLLSTGDPGVAMMWAIPVEEGLSPDDVIESMKSIAVSRNLLFVGESPFYKQIEAITGESYRYVNFLSFCDARVGRQMLEYRNEYSGFMPCRIALVEDKEGRLTLYSMNLDMMIHGGRELPEELKTSSLKVRDTIRAIMEGGAAGEL</sequence>
<feature type="domain" description="DUF302" evidence="1">
    <location>
        <begin position="97"/>
        <end position="154"/>
    </location>
</feature>
<dbReference type="SUPFAM" id="SSF103247">
    <property type="entry name" value="TT1751-like"/>
    <property type="match status" value="1"/>
</dbReference>
<dbReference type="AlphaFoldDB" id="A0A1H2Q9E4"/>
<gene>
    <name evidence="2" type="ORF">SAMN05421783_101160</name>
</gene>
<proteinExistence type="predicted"/>
<evidence type="ECO:0000259" key="1">
    <source>
        <dbReference type="Pfam" id="PF03625"/>
    </source>
</evidence>
<dbReference type="OrthoDB" id="9783833at2"/>
<dbReference type="EMBL" id="FNNZ01000001">
    <property type="protein sequence ID" value="SDW03304.1"/>
    <property type="molecule type" value="Genomic_DNA"/>
</dbReference>
<evidence type="ECO:0000313" key="3">
    <source>
        <dbReference type="Proteomes" id="UP000198816"/>
    </source>
</evidence>
<dbReference type="InterPro" id="IPR005180">
    <property type="entry name" value="DUF302"/>
</dbReference>
<protein>
    <recommendedName>
        <fullName evidence="1">DUF302 domain-containing protein</fullName>
    </recommendedName>
</protein>
<keyword evidence="3" id="KW-1185">Reference proteome</keyword>
<dbReference type="CDD" id="cd14797">
    <property type="entry name" value="DUF302"/>
    <property type="match status" value="1"/>
</dbReference>
<accession>A0A1H2Q9E4</accession>
<dbReference type="Proteomes" id="UP000198816">
    <property type="component" value="Unassembled WGS sequence"/>
</dbReference>
<dbReference type="InterPro" id="IPR035923">
    <property type="entry name" value="TT1751-like_sf"/>
</dbReference>
<name>A0A1H2Q9E4_THIRO</name>
<organism evidence="2 3">
    <name type="scientific">Thiocapsa roseopersicina</name>
    <dbReference type="NCBI Taxonomy" id="1058"/>
    <lineage>
        <taxon>Bacteria</taxon>
        <taxon>Pseudomonadati</taxon>
        <taxon>Pseudomonadota</taxon>
        <taxon>Gammaproteobacteria</taxon>
        <taxon>Chromatiales</taxon>
        <taxon>Chromatiaceae</taxon>
        <taxon>Thiocapsa</taxon>
    </lineage>
</organism>
<evidence type="ECO:0000313" key="2">
    <source>
        <dbReference type="EMBL" id="SDW03304.1"/>
    </source>
</evidence>
<dbReference type="STRING" id="1058.SAMN05421783_101160"/>
<dbReference type="Pfam" id="PF03625">
    <property type="entry name" value="DUF302"/>
    <property type="match status" value="1"/>
</dbReference>
<dbReference type="Gene3D" id="3.30.310.70">
    <property type="entry name" value="TT1751-like domain"/>
    <property type="match status" value="1"/>
</dbReference>
<dbReference type="RefSeq" id="WP_093027165.1">
    <property type="nucleotide sequence ID" value="NZ_FNNZ01000001.1"/>
</dbReference>